<feature type="signal peptide" evidence="1">
    <location>
        <begin position="1"/>
        <end position="25"/>
    </location>
</feature>
<dbReference type="RefSeq" id="YP_002518699.1">
    <property type="nucleotide sequence ID" value="NC_011916.1"/>
</dbReference>
<evidence type="ECO:0000256" key="1">
    <source>
        <dbReference type="SAM" id="SignalP"/>
    </source>
</evidence>
<accession>A0A0H3CCU2</accession>
<keyword evidence="1" id="KW-0732">Signal</keyword>
<dbReference type="AlphaFoldDB" id="A0A0H3CCU2"/>
<evidence type="ECO:0000313" key="2">
    <source>
        <dbReference type="EMBL" id="ACL96791.1"/>
    </source>
</evidence>
<dbReference type="RefSeq" id="WP_010921053.1">
    <property type="nucleotide sequence ID" value="NC_011916.1"/>
</dbReference>
<dbReference type="Proteomes" id="UP000001364">
    <property type="component" value="Chromosome"/>
</dbReference>
<dbReference type="SMR" id="A0A0H3CCU2"/>
<sequence length="121" mass="14435">MKKILIPIVAVSALAAATVPAAASAQSINERQDRLERRIDRGLYNGTLTRHEAYRLRAELREAARLEHRYRRDGLSRWERADLDRRFDRISAQIRYERHDRDYGYGYGYGHDRDYRGDRRW</sequence>
<dbReference type="PATRIC" id="fig|565050.3.peg.3243"/>
<gene>
    <name evidence="2" type="ordered locus">CCNA_03327</name>
</gene>
<dbReference type="HOGENOM" id="CLU_146553_0_0_5"/>
<dbReference type="KEGG" id="ccs:CCNA_03327"/>
<name>A0A0H3CCU2_CAUVN</name>
<dbReference type="GeneID" id="7330351"/>
<feature type="chain" id="PRO_5002606211" evidence="1">
    <location>
        <begin position="26"/>
        <end position="121"/>
    </location>
</feature>
<keyword evidence="3" id="KW-1185">Reference proteome</keyword>
<protein>
    <submittedName>
        <fullName evidence="2">Uncharacterized protein</fullName>
    </submittedName>
</protein>
<organism evidence="2 3">
    <name type="scientific">Caulobacter vibrioides (strain NA1000 / CB15N)</name>
    <name type="common">Caulobacter crescentus</name>
    <dbReference type="NCBI Taxonomy" id="565050"/>
    <lineage>
        <taxon>Bacteria</taxon>
        <taxon>Pseudomonadati</taxon>
        <taxon>Pseudomonadota</taxon>
        <taxon>Alphaproteobacteria</taxon>
        <taxon>Caulobacterales</taxon>
        <taxon>Caulobacteraceae</taxon>
        <taxon>Caulobacter</taxon>
    </lineage>
</organism>
<proteinExistence type="predicted"/>
<dbReference type="EMBL" id="CP001340">
    <property type="protein sequence ID" value="ACL96791.1"/>
    <property type="molecule type" value="Genomic_DNA"/>
</dbReference>
<evidence type="ECO:0000313" key="3">
    <source>
        <dbReference type="Proteomes" id="UP000001364"/>
    </source>
</evidence>
<reference evidence="2 3" key="1">
    <citation type="journal article" date="2010" name="J. Bacteriol.">
        <title>The genetic basis of laboratory adaptation in Caulobacter crescentus.</title>
        <authorList>
            <person name="Marks M.E."/>
            <person name="Castro-Rojas C.M."/>
            <person name="Teiling C."/>
            <person name="Du L."/>
            <person name="Kapatral V."/>
            <person name="Walunas T.L."/>
            <person name="Crosson S."/>
        </authorList>
    </citation>
    <scope>NUCLEOTIDE SEQUENCE [LARGE SCALE GENOMIC DNA]</scope>
    <source>
        <strain evidence="3">NA1000 / CB15N</strain>
    </source>
</reference>